<gene>
    <name evidence="1" type="ORF">SAMN02787118_1327</name>
</gene>
<proteinExistence type="predicted"/>
<organism evidence="1 2">
    <name type="scientific">Streptomyces mirabilis</name>
    <dbReference type="NCBI Taxonomy" id="68239"/>
    <lineage>
        <taxon>Bacteria</taxon>
        <taxon>Bacillati</taxon>
        <taxon>Actinomycetota</taxon>
        <taxon>Actinomycetes</taxon>
        <taxon>Kitasatosporales</taxon>
        <taxon>Streptomycetaceae</taxon>
        <taxon>Streptomyces</taxon>
    </lineage>
</organism>
<reference evidence="1 2" key="1">
    <citation type="submission" date="2016-10" db="EMBL/GenBank/DDBJ databases">
        <authorList>
            <person name="de Groot N.N."/>
        </authorList>
    </citation>
    <scope>NUCLEOTIDE SEQUENCE [LARGE SCALE GENOMIC DNA]</scope>
    <source>
        <strain evidence="1 2">OK461</strain>
    </source>
</reference>
<evidence type="ECO:0000313" key="2">
    <source>
        <dbReference type="Proteomes" id="UP000181942"/>
    </source>
</evidence>
<protein>
    <submittedName>
        <fullName evidence="1">Uncharacterized protein</fullName>
    </submittedName>
</protein>
<sequence length="68" mass="7378">MKSCPKSVRWMKIAVRYADFDLGQATTKAGSWRGKEGAAPGFDSPGRHPLDAVCSDAVYGNVSFQLLM</sequence>
<dbReference type="EMBL" id="FONR01000032">
    <property type="protein sequence ID" value="SFG88934.1"/>
    <property type="molecule type" value="Genomic_DNA"/>
</dbReference>
<evidence type="ECO:0000313" key="1">
    <source>
        <dbReference type="EMBL" id="SFG88934.1"/>
    </source>
</evidence>
<dbReference type="Proteomes" id="UP000181942">
    <property type="component" value="Unassembled WGS sequence"/>
</dbReference>
<accession>A0A1I2VHZ3</accession>
<name>A0A1I2VHZ3_9ACTN</name>
<dbReference type="AlphaFoldDB" id="A0A1I2VHZ3"/>